<proteinExistence type="predicted"/>
<feature type="transmembrane region" description="Helical" evidence="1">
    <location>
        <begin position="109"/>
        <end position="133"/>
    </location>
</feature>
<keyword evidence="1" id="KW-0812">Transmembrane</keyword>
<dbReference type="OrthoDB" id="5647215at2"/>
<organism evidence="2 3">
    <name type="scientific">Legionella steelei</name>
    <dbReference type="NCBI Taxonomy" id="947033"/>
    <lineage>
        <taxon>Bacteria</taxon>
        <taxon>Pseudomonadati</taxon>
        <taxon>Pseudomonadota</taxon>
        <taxon>Gammaproteobacteria</taxon>
        <taxon>Legionellales</taxon>
        <taxon>Legionellaceae</taxon>
        <taxon>Legionella</taxon>
    </lineage>
</organism>
<dbReference type="EMBL" id="LNYY01000005">
    <property type="protein sequence ID" value="KTD71106.1"/>
    <property type="molecule type" value="Genomic_DNA"/>
</dbReference>
<reference evidence="2 3" key="1">
    <citation type="submission" date="2015-11" db="EMBL/GenBank/DDBJ databases">
        <title>Genomic analysis of 38 Legionella species identifies large and diverse effector repertoires.</title>
        <authorList>
            <person name="Burstein D."/>
            <person name="Amaro F."/>
            <person name="Zusman T."/>
            <person name="Lifshitz Z."/>
            <person name="Cohen O."/>
            <person name="Gilbert J.A."/>
            <person name="Pupko T."/>
            <person name="Shuman H.A."/>
            <person name="Segal G."/>
        </authorList>
    </citation>
    <scope>NUCLEOTIDE SEQUENCE [LARGE SCALE GENOMIC DNA]</scope>
    <source>
        <strain evidence="2 3">IMVS3376</strain>
    </source>
</reference>
<feature type="transmembrane region" description="Helical" evidence="1">
    <location>
        <begin position="55"/>
        <end position="88"/>
    </location>
</feature>
<evidence type="ECO:0000313" key="2">
    <source>
        <dbReference type="EMBL" id="KTD71106.1"/>
    </source>
</evidence>
<gene>
    <name evidence="2" type="ORF">Lste_0430</name>
</gene>
<accession>A0A0W0ZPZ2</accession>
<evidence type="ECO:0008006" key="4">
    <source>
        <dbReference type="Google" id="ProtNLM"/>
    </source>
</evidence>
<dbReference type="RefSeq" id="WP_058509442.1">
    <property type="nucleotide sequence ID" value="NZ_LNYY01000005.1"/>
</dbReference>
<dbReference type="AlphaFoldDB" id="A0A0W0ZPZ2"/>
<name>A0A0W0ZPZ2_9GAMM</name>
<evidence type="ECO:0000256" key="1">
    <source>
        <dbReference type="SAM" id="Phobius"/>
    </source>
</evidence>
<keyword evidence="3" id="KW-1185">Reference proteome</keyword>
<comment type="caution">
    <text evidence="2">The sequence shown here is derived from an EMBL/GenBank/DDBJ whole genome shotgun (WGS) entry which is preliminary data.</text>
</comment>
<keyword evidence="1" id="KW-1133">Transmembrane helix</keyword>
<protein>
    <recommendedName>
        <fullName evidence="4">Transmembrane protein</fullName>
    </recommendedName>
</protein>
<dbReference type="Proteomes" id="UP000054926">
    <property type="component" value="Unassembled WGS sequence"/>
</dbReference>
<dbReference type="PATRIC" id="fig|947033.5.peg.460"/>
<keyword evidence="1" id="KW-0472">Membrane</keyword>
<evidence type="ECO:0000313" key="3">
    <source>
        <dbReference type="Proteomes" id="UP000054926"/>
    </source>
</evidence>
<sequence length="161" mass="17560">MASFFSKVESHWNTHSSLRSKYSQLIPIPQPSYFHPIHELSEFTDLLVRPLHNPIWLGVNALLLFLKAFLYLAATLLLLVPAVLLAVFAPRSAASSNTCSSFKSCAAHVVVDATMGVIGACAAVAAVVFNPIYLLTRCLSSVVEHLNEVTKECCGLTIARF</sequence>